<protein>
    <recommendedName>
        <fullName evidence="10 11">UDP-N-acetylmuramoyl-tripeptide--D-alanyl-D-alanine ligase</fullName>
        <ecNumber evidence="10 11">6.3.2.10</ecNumber>
    </recommendedName>
    <alternativeName>
        <fullName evidence="10">D-alanyl-D-alanine-adding enzyme</fullName>
    </alternativeName>
</protein>
<organism evidence="15 16">
    <name type="scientific">Clostridium faecium</name>
    <dbReference type="NCBI Taxonomy" id="2762223"/>
    <lineage>
        <taxon>Bacteria</taxon>
        <taxon>Bacillati</taxon>
        <taxon>Bacillota</taxon>
        <taxon>Clostridia</taxon>
        <taxon>Eubacteriales</taxon>
        <taxon>Clostridiaceae</taxon>
        <taxon>Clostridium</taxon>
    </lineage>
</organism>
<dbReference type="EMBL" id="JACSQB010000038">
    <property type="protein sequence ID" value="MBD8046466.1"/>
    <property type="molecule type" value="Genomic_DNA"/>
</dbReference>
<dbReference type="Pfam" id="PF01225">
    <property type="entry name" value="Mur_ligase"/>
    <property type="match status" value="1"/>
</dbReference>
<evidence type="ECO:0000256" key="5">
    <source>
        <dbReference type="ARBA" id="ARBA00022840"/>
    </source>
</evidence>
<keyword evidence="8 10" id="KW-0131">Cell cycle</keyword>
<keyword evidence="9 10" id="KW-0961">Cell wall biogenesis/degradation</keyword>
<comment type="similarity">
    <text evidence="10">Belongs to the MurCDEF family. MurF subfamily.</text>
</comment>
<comment type="pathway">
    <text evidence="10 11">Cell wall biogenesis; peptidoglycan biosynthesis.</text>
</comment>
<dbReference type="Gene3D" id="3.90.190.20">
    <property type="entry name" value="Mur ligase, C-terminal domain"/>
    <property type="match status" value="1"/>
</dbReference>
<evidence type="ECO:0000256" key="6">
    <source>
        <dbReference type="ARBA" id="ARBA00022960"/>
    </source>
</evidence>
<feature type="binding site" evidence="10">
    <location>
        <begin position="115"/>
        <end position="121"/>
    </location>
    <ligand>
        <name>ATP</name>
        <dbReference type="ChEBI" id="CHEBI:30616"/>
    </ligand>
</feature>
<evidence type="ECO:0000313" key="16">
    <source>
        <dbReference type="Proteomes" id="UP000627166"/>
    </source>
</evidence>
<feature type="domain" description="Mur ligase N-terminal catalytic" evidence="12">
    <location>
        <begin position="26"/>
        <end position="102"/>
    </location>
</feature>
<dbReference type="InterPro" id="IPR013221">
    <property type="entry name" value="Mur_ligase_cen"/>
</dbReference>
<evidence type="ECO:0000256" key="4">
    <source>
        <dbReference type="ARBA" id="ARBA00022741"/>
    </source>
</evidence>
<dbReference type="GO" id="GO:0016874">
    <property type="term" value="F:ligase activity"/>
    <property type="evidence" value="ECO:0007669"/>
    <property type="project" value="UniProtKB-KW"/>
</dbReference>
<dbReference type="Proteomes" id="UP000627166">
    <property type="component" value="Unassembled WGS sequence"/>
</dbReference>
<reference evidence="15 16" key="1">
    <citation type="submission" date="2020-08" db="EMBL/GenBank/DDBJ databases">
        <title>A Genomic Blueprint of the Chicken Gut Microbiome.</title>
        <authorList>
            <person name="Gilroy R."/>
            <person name="Ravi A."/>
            <person name="Getino M."/>
            <person name="Pursley I."/>
            <person name="Horton D.L."/>
            <person name="Alikhan N.-F."/>
            <person name="Baker D."/>
            <person name="Gharbi K."/>
            <person name="Hall N."/>
            <person name="Watson M."/>
            <person name="Adriaenssens E.M."/>
            <person name="Foster-Nyarko E."/>
            <person name="Jarju S."/>
            <person name="Secka A."/>
            <person name="Antonio M."/>
            <person name="Oren A."/>
            <person name="Chaudhuri R."/>
            <person name="La Ragione R.M."/>
            <person name="Hildebrand F."/>
            <person name="Pallen M.J."/>
        </authorList>
    </citation>
    <scope>NUCLEOTIDE SEQUENCE [LARGE SCALE GENOMIC DNA]</scope>
    <source>
        <strain evidence="15 16">N37</strain>
    </source>
</reference>
<evidence type="ECO:0000256" key="1">
    <source>
        <dbReference type="ARBA" id="ARBA00022490"/>
    </source>
</evidence>
<dbReference type="InterPro" id="IPR036565">
    <property type="entry name" value="Mur-like_cat_sf"/>
</dbReference>
<name>A0ABR8YR49_9CLOT</name>
<dbReference type="PANTHER" id="PTHR43024:SF1">
    <property type="entry name" value="UDP-N-ACETYLMURAMOYL-TRIPEPTIDE--D-ALANYL-D-ALANINE LIGASE"/>
    <property type="match status" value="1"/>
</dbReference>
<dbReference type="Gene3D" id="3.40.1390.10">
    <property type="entry name" value="MurE/MurF, N-terminal domain"/>
    <property type="match status" value="1"/>
</dbReference>
<dbReference type="HAMAP" id="MF_02019">
    <property type="entry name" value="MurF"/>
    <property type="match status" value="1"/>
</dbReference>
<proteinExistence type="inferred from homology"/>
<evidence type="ECO:0000259" key="12">
    <source>
        <dbReference type="Pfam" id="PF01225"/>
    </source>
</evidence>
<evidence type="ECO:0000256" key="8">
    <source>
        <dbReference type="ARBA" id="ARBA00023306"/>
    </source>
</evidence>
<evidence type="ECO:0000259" key="13">
    <source>
        <dbReference type="Pfam" id="PF02875"/>
    </source>
</evidence>
<dbReference type="SUPFAM" id="SSF53244">
    <property type="entry name" value="MurD-like peptide ligases, peptide-binding domain"/>
    <property type="match status" value="1"/>
</dbReference>
<gene>
    <name evidence="10" type="primary">murF</name>
    <name evidence="15" type="ORF">H9637_05320</name>
</gene>
<dbReference type="SUPFAM" id="SSF53623">
    <property type="entry name" value="MurD-like peptide ligases, catalytic domain"/>
    <property type="match status" value="1"/>
</dbReference>
<keyword evidence="16" id="KW-1185">Reference proteome</keyword>
<dbReference type="InterPro" id="IPR000713">
    <property type="entry name" value="Mur_ligase_N"/>
</dbReference>
<evidence type="ECO:0000256" key="2">
    <source>
        <dbReference type="ARBA" id="ARBA00022598"/>
    </source>
</evidence>
<dbReference type="InterPro" id="IPR005863">
    <property type="entry name" value="UDP-N-AcMur_synth"/>
</dbReference>
<accession>A0ABR8YR49</accession>
<keyword evidence="4 10" id="KW-0547">Nucleotide-binding</keyword>
<keyword evidence="6 10" id="KW-0133">Cell shape</keyword>
<dbReference type="SUPFAM" id="SSF63418">
    <property type="entry name" value="MurE/MurF N-terminal domain"/>
    <property type="match status" value="1"/>
</dbReference>
<dbReference type="EC" id="6.3.2.10" evidence="10 11"/>
<dbReference type="Gene3D" id="3.40.1190.10">
    <property type="entry name" value="Mur-like, catalytic domain"/>
    <property type="match status" value="1"/>
</dbReference>
<feature type="domain" description="Mur ligase central" evidence="14">
    <location>
        <begin position="113"/>
        <end position="300"/>
    </location>
</feature>
<dbReference type="InterPro" id="IPR004101">
    <property type="entry name" value="Mur_ligase_C"/>
</dbReference>
<sequence>MEYLDIKEITDALNGKLIVKGTVDRFNNVSIDSRKVNKGDIFFAIKGENFDGHEYVVNSSSKGAALCIVHNENFNKEELCEFTSVILVEDTRVALLDLAKYYRNKLDIKVIGITGSTGKTSTKDLVAAVLSEKYKVFKTKGNFNNEIGLPLMIFNLDNSYDIAVLELGMSNLGEIHRLSRVSNPDIGIITNVGLSHIENLKTRENILKAKMEITDFFNDKSILIINGDNDLLKEVSSEKYKIIKIGIENDYNFTASGIIIGDSNIKFNIRENNLLIDENFVVPVLGKHNVLNSLLAIAVAKNFNMDYKDINKGFNNLEATSMRLDILKCDKFTIINDAYNASPDSMEAALDVLKDFKGSRKIAVLGTMKELGDESYNAHKEVAQYAKLKGIDLLIAIGDFKKAFKDGFQDENCILFENKEEAVKCLCHEIKTDDVILIKASRSMEFETIISELKKLNVKEGI</sequence>
<evidence type="ECO:0000256" key="3">
    <source>
        <dbReference type="ARBA" id="ARBA00022618"/>
    </source>
</evidence>
<keyword evidence="1 10" id="KW-0963">Cytoplasm</keyword>
<dbReference type="RefSeq" id="WP_191739437.1">
    <property type="nucleotide sequence ID" value="NZ_JACSQB010000038.1"/>
</dbReference>
<evidence type="ECO:0000256" key="11">
    <source>
        <dbReference type="RuleBase" id="RU004136"/>
    </source>
</evidence>
<feature type="domain" description="Mur ligase C-terminal" evidence="13">
    <location>
        <begin position="323"/>
        <end position="442"/>
    </location>
</feature>
<keyword evidence="5 10" id="KW-0067">ATP-binding</keyword>
<dbReference type="Pfam" id="PF02875">
    <property type="entry name" value="Mur_ligase_C"/>
    <property type="match status" value="1"/>
</dbReference>
<dbReference type="PANTHER" id="PTHR43024">
    <property type="entry name" value="UDP-N-ACETYLMURAMOYL-TRIPEPTIDE--D-ALANYL-D-ALANINE LIGASE"/>
    <property type="match status" value="1"/>
</dbReference>
<evidence type="ECO:0000256" key="7">
    <source>
        <dbReference type="ARBA" id="ARBA00022984"/>
    </source>
</evidence>
<evidence type="ECO:0000256" key="10">
    <source>
        <dbReference type="HAMAP-Rule" id="MF_02019"/>
    </source>
</evidence>
<keyword evidence="3 10" id="KW-0132">Cell division</keyword>
<dbReference type="InterPro" id="IPR035911">
    <property type="entry name" value="MurE/MurF_N"/>
</dbReference>
<comment type="caution">
    <text evidence="15">The sequence shown here is derived from an EMBL/GenBank/DDBJ whole genome shotgun (WGS) entry which is preliminary data.</text>
</comment>
<keyword evidence="2 10" id="KW-0436">Ligase</keyword>
<dbReference type="InterPro" id="IPR036615">
    <property type="entry name" value="Mur_ligase_C_dom_sf"/>
</dbReference>
<comment type="function">
    <text evidence="10 11">Involved in cell wall formation. Catalyzes the final step in the synthesis of UDP-N-acetylmuramoyl-pentapeptide, the precursor of murein.</text>
</comment>
<dbReference type="Pfam" id="PF08245">
    <property type="entry name" value="Mur_ligase_M"/>
    <property type="match status" value="1"/>
</dbReference>
<dbReference type="NCBIfam" id="TIGR01143">
    <property type="entry name" value="murF"/>
    <property type="match status" value="1"/>
</dbReference>
<evidence type="ECO:0000313" key="15">
    <source>
        <dbReference type="EMBL" id="MBD8046466.1"/>
    </source>
</evidence>
<evidence type="ECO:0000256" key="9">
    <source>
        <dbReference type="ARBA" id="ARBA00023316"/>
    </source>
</evidence>
<dbReference type="InterPro" id="IPR051046">
    <property type="entry name" value="MurCDEF_CellWall_CoF430Synth"/>
</dbReference>
<comment type="catalytic activity">
    <reaction evidence="10 11">
        <text>D-alanyl-D-alanine + UDP-N-acetyl-alpha-D-muramoyl-L-alanyl-gamma-D-glutamyl-meso-2,6-diaminopimelate + ATP = UDP-N-acetyl-alpha-D-muramoyl-L-alanyl-gamma-D-glutamyl-meso-2,6-diaminopimeloyl-D-alanyl-D-alanine + ADP + phosphate + H(+)</text>
        <dbReference type="Rhea" id="RHEA:28374"/>
        <dbReference type="ChEBI" id="CHEBI:15378"/>
        <dbReference type="ChEBI" id="CHEBI:30616"/>
        <dbReference type="ChEBI" id="CHEBI:43474"/>
        <dbReference type="ChEBI" id="CHEBI:57822"/>
        <dbReference type="ChEBI" id="CHEBI:61386"/>
        <dbReference type="ChEBI" id="CHEBI:83905"/>
        <dbReference type="ChEBI" id="CHEBI:456216"/>
        <dbReference type="EC" id="6.3.2.10"/>
    </reaction>
</comment>
<keyword evidence="7 10" id="KW-0573">Peptidoglycan synthesis</keyword>
<evidence type="ECO:0000259" key="14">
    <source>
        <dbReference type="Pfam" id="PF08245"/>
    </source>
</evidence>
<comment type="subcellular location">
    <subcellularLocation>
        <location evidence="10 11">Cytoplasm</location>
    </subcellularLocation>
</comment>